<dbReference type="InterPro" id="IPR013149">
    <property type="entry name" value="ADH-like_C"/>
</dbReference>
<dbReference type="Pfam" id="PF00107">
    <property type="entry name" value="ADH_zinc_N"/>
    <property type="match status" value="1"/>
</dbReference>
<evidence type="ECO:0000256" key="3">
    <source>
        <dbReference type="ARBA" id="ARBA00023002"/>
    </source>
</evidence>
<dbReference type="Pfam" id="PF08240">
    <property type="entry name" value="ADH_N"/>
    <property type="match status" value="1"/>
</dbReference>
<dbReference type="GO" id="GO:0008270">
    <property type="term" value="F:zinc ion binding"/>
    <property type="evidence" value="ECO:0007669"/>
    <property type="project" value="InterPro"/>
</dbReference>
<evidence type="ECO:0000256" key="4">
    <source>
        <dbReference type="RuleBase" id="RU361277"/>
    </source>
</evidence>
<comment type="cofactor">
    <cofactor evidence="4">
        <name>Zn(2+)</name>
        <dbReference type="ChEBI" id="CHEBI:29105"/>
    </cofactor>
</comment>
<evidence type="ECO:0000256" key="2">
    <source>
        <dbReference type="ARBA" id="ARBA00022833"/>
    </source>
</evidence>
<dbReference type="Proteomes" id="UP000315750">
    <property type="component" value="Chromosome"/>
</dbReference>
<dbReference type="SUPFAM" id="SSF50129">
    <property type="entry name" value="GroES-like"/>
    <property type="match status" value="1"/>
</dbReference>
<dbReference type="InterPro" id="IPR036291">
    <property type="entry name" value="NAD(P)-bd_dom_sf"/>
</dbReference>
<keyword evidence="8" id="KW-1185">Reference proteome</keyword>
<keyword evidence="3 7" id="KW-0560">Oxidoreductase</keyword>
<evidence type="ECO:0000259" key="5">
    <source>
        <dbReference type="Pfam" id="PF00107"/>
    </source>
</evidence>
<protein>
    <submittedName>
        <fullName evidence="7">Putative zinc-type alcohol dehydrogenase-like protein YjmD</fullName>
        <ecNumber evidence="7">1.-.-.-</ecNumber>
    </submittedName>
</protein>
<sequence length="339" mass="36322">MRALQITAPGECRLVELEVPSIHEDQVLLRVATVGYCGSDLNTFRGLNPLVSYPRVPGHELSGVVAEVGASVTEWQIGEQALVFPYTECGECAACLADRPNCCQHNQTLGVQREGALAEYIALPPDKLMRADGLSFAELALVEPLTVGFHAAARGKVGPDDRVLVFGAGAIGLGAIAGACFRGARVMAVDIDDAKIEIARACGACETVNSSREPLDKRVADWTSGHGANVVIEAVGVSQTFVAAIDLVSFAGRVVYIGYAKSPVEYDTKWFVMKELDIRGSRNALPSDFADVIELLQSGRFPTDRVISHRGSLDQAPGLLQAWAESPREFTKIQIDLNA</sequence>
<dbReference type="OrthoDB" id="239596at2"/>
<dbReference type="InterPro" id="IPR013154">
    <property type="entry name" value="ADH-like_N"/>
</dbReference>
<dbReference type="PANTHER" id="PTHR43401">
    <property type="entry name" value="L-THREONINE 3-DEHYDROGENASE"/>
    <property type="match status" value="1"/>
</dbReference>
<dbReference type="GO" id="GO:0016491">
    <property type="term" value="F:oxidoreductase activity"/>
    <property type="evidence" value="ECO:0007669"/>
    <property type="project" value="UniProtKB-KW"/>
</dbReference>
<dbReference type="AlphaFoldDB" id="A0A518AQH6"/>
<evidence type="ECO:0000313" key="8">
    <source>
        <dbReference type="Proteomes" id="UP000315750"/>
    </source>
</evidence>
<dbReference type="CDD" id="cd08261">
    <property type="entry name" value="Zn_ADH7"/>
    <property type="match status" value="1"/>
</dbReference>
<feature type="domain" description="Alcohol dehydrogenase-like C-terminal" evidence="5">
    <location>
        <begin position="170"/>
        <end position="297"/>
    </location>
</feature>
<dbReference type="RefSeq" id="WP_145247813.1">
    <property type="nucleotide sequence ID" value="NZ_CP036278.1"/>
</dbReference>
<dbReference type="InterPro" id="IPR050129">
    <property type="entry name" value="Zn_alcohol_dh"/>
</dbReference>
<dbReference type="SUPFAM" id="SSF51735">
    <property type="entry name" value="NAD(P)-binding Rossmann-fold domains"/>
    <property type="match status" value="1"/>
</dbReference>
<dbReference type="InterPro" id="IPR011032">
    <property type="entry name" value="GroES-like_sf"/>
</dbReference>
<evidence type="ECO:0000259" key="6">
    <source>
        <dbReference type="Pfam" id="PF08240"/>
    </source>
</evidence>
<dbReference type="EC" id="1.-.-.-" evidence="7"/>
<dbReference type="Gene3D" id="3.90.180.10">
    <property type="entry name" value="Medium-chain alcohol dehydrogenases, catalytic domain"/>
    <property type="match status" value="1"/>
</dbReference>
<dbReference type="KEGG" id="amuc:Pan181_31850"/>
<feature type="domain" description="Alcohol dehydrogenase-like N-terminal" evidence="6">
    <location>
        <begin position="24"/>
        <end position="130"/>
    </location>
</feature>
<dbReference type="PANTHER" id="PTHR43401:SF2">
    <property type="entry name" value="L-THREONINE 3-DEHYDROGENASE"/>
    <property type="match status" value="1"/>
</dbReference>
<dbReference type="PROSITE" id="PS00059">
    <property type="entry name" value="ADH_ZINC"/>
    <property type="match status" value="1"/>
</dbReference>
<evidence type="ECO:0000313" key="7">
    <source>
        <dbReference type="EMBL" id="QDU56973.1"/>
    </source>
</evidence>
<dbReference type="Gene3D" id="3.40.50.720">
    <property type="entry name" value="NAD(P)-binding Rossmann-like Domain"/>
    <property type="match status" value="1"/>
</dbReference>
<proteinExistence type="inferred from homology"/>
<name>A0A518AQH6_9BACT</name>
<keyword evidence="1 4" id="KW-0479">Metal-binding</keyword>
<reference evidence="7 8" key="1">
    <citation type="submission" date="2019-02" db="EMBL/GenBank/DDBJ databases">
        <title>Deep-cultivation of Planctomycetes and their phenomic and genomic characterization uncovers novel biology.</title>
        <authorList>
            <person name="Wiegand S."/>
            <person name="Jogler M."/>
            <person name="Boedeker C."/>
            <person name="Pinto D."/>
            <person name="Vollmers J."/>
            <person name="Rivas-Marin E."/>
            <person name="Kohn T."/>
            <person name="Peeters S.H."/>
            <person name="Heuer A."/>
            <person name="Rast P."/>
            <person name="Oberbeckmann S."/>
            <person name="Bunk B."/>
            <person name="Jeske O."/>
            <person name="Meyerdierks A."/>
            <person name="Storesund J.E."/>
            <person name="Kallscheuer N."/>
            <person name="Luecker S."/>
            <person name="Lage O.M."/>
            <person name="Pohl T."/>
            <person name="Merkel B.J."/>
            <person name="Hornburger P."/>
            <person name="Mueller R.-W."/>
            <person name="Bruemmer F."/>
            <person name="Labrenz M."/>
            <person name="Spormann A.M."/>
            <person name="Op den Camp H."/>
            <person name="Overmann J."/>
            <person name="Amann R."/>
            <person name="Jetten M.S.M."/>
            <person name="Mascher T."/>
            <person name="Medema M.H."/>
            <person name="Devos D.P."/>
            <person name="Kaster A.-K."/>
            <person name="Ovreas L."/>
            <person name="Rohde M."/>
            <person name="Galperin M.Y."/>
            <person name="Jogler C."/>
        </authorList>
    </citation>
    <scope>NUCLEOTIDE SEQUENCE [LARGE SCALE GENOMIC DNA]</scope>
    <source>
        <strain evidence="7 8">Pan181</strain>
    </source>
</reference>
<evidence type="ECO:0000256" key="1">
    <source>
        <dbReference type="ARBA" id="ARBA00022723"/>
    </source>
</evidence>
<comment type="similarity">
    <text evidence="4">Belongs to the zinc-containing alcohol dehydrogenase family.</text>
</comment>
<dbReference type="EMBL" id="CP036278">
    <property type="protein sequence ID" value="QDU56973.1"/>
    <property type="molecule type" value="Genomic_DNA"/>
</dbReference>
<keyword evidence="2 4" id="KW-0862">Zinc</keyword>
<dbReference type="InterPro" id="IPR002328">
    <property type="entry name" value="ADH_Zn_CS"/>
</dbReference>
<accession>A0A518AQH6</accession>
<gene>
    <name evidence="7" type="primary">yjmD</name>
    <name evidence="7" type="ORF">Pan181_31850</name>
</gene>
<organism evidence="7 8">
    <name type="scientific">Aeoliella mucimassa</name>
    <dbReference type="NCBI Taxonomy" id="2527972"/>
    <lineage>
        <taxon>Bacteria</taxon>
        <taxon>Pseudomonadati</taxon>
        <taxon>Planctomycetota</taxon>
        <taxon>Planctomycetia</taxon>
        <taxon>Pirellulales</taxon>
        <taxon>Lacipirellulaceae</taxon>
        <taxon>Aeoliella</taxon>
    </lineage>
</organism>